<name>A0A108ENU5_9BURK</name>
<organism evidence="1 2">
    <name type="scientific">Burkholderia territorii</name>
    <dbReference type="NCBI Taxonomy" id="1503055"/>
    <lineage>
        <taxon>Bacteria</taxon>
        <taxon>Pseudomonadati</taxon>
        <taxon>Pseudomonadota</taxon>
        <taxon>Betaproteobacteria</taxon>
        <taxon>Burkholderiales</taxon>
        <taxon>Burkholderiaceae</taxon>
        <taxon>Burkholderia</taxon>
        <taxon>Burkholderia cepacia complex</taxon>
    </lineage>
</organism>
<sequence>MGGVPVDESEGRDRHFGGFLVSGSEQMDELVRDVTGKVEAAMPRKRTRRAVDQRMFEAQVEALVCEAVYRELEASEQWVTIPRAKAKLGQKSRYRAPVLRESITTVLDALSSPAVGLLEQRKGESSAFARGPQTTFRASAALLGQAFRLGLGWADFDRRDGEEVIVLKDAREDHRSDPERLEYADTEETSRYREQMREINGWLHGADLKLVSSSWLNVDLWNRHLKRYFNAGSFELGGRLYGGFWQRMNKAERKDLRIDGEQAVELDFSQVGPRILYGMAGARMDRDAYAVPGYEDHREGIKKLFAAMINTSTPLVRFPAKVRELFPRGTKAASECSAIQMHHPAIADRFYKREGLAVMFKESQIMVSALLRMKAAGIVALPVHDAAIVAAVRVDEAKAIMLEEFQAHTGLEGTVSIA</sequence>
<dbReference type="EMBL" id="LPLZ01000048">
    <property type="protein sequence ID" value="KWN14375.1"/>
    <property type="molecule type" value="Genomic_DNA"/>
</dbReference>
<evidence type="ECO:0000313" key="2">
    <source>
        <dbReference type="Proteomes" id="UP000068016"/>
    </source>
</evidence>
<proteinExistence type="predicted"/>
<accession>A0A108ENU5</accession>
<gene>
    <name evidence="1" type="ORF">WT83_18180</name>
</gene>
<protein>
    <recommendedName>
        <fullName evidence="3">DNA-directed DNA polymerase family A palm domain-containing protein</fullName>
    </recommendedName>
</protein>
<comment type="caution">
    <text evidence="1">The sequence shown here is derived from an EMBL/GenBank/DDBJ whole genome shotgun (WGS) entry which is preliminary data.</text>
</comment>
<reference evidence="1 2" key="1">
    <citation type="submission" date="2015-11" db="EMBL/GenBank/DDBJ databases">
        <title>Expanding the genomic diversity of Burkholderia species for the development of highly accurate diagnostics.</title>
        <authorList>
            <person name="Sahl J."/>
            <person name="Keim P."/>
            <person name="Wagner D."/>
        </authorList>
    </citation>
    <scope>NUCLEOTIDE SEQUENCE [LARGE SCALE GENOMIC DNA]</scope>
    <source>
        <strain evidence="1 2">MSMB793WGS</strain>
    </source>
</reference>
<dbReference type="AlphaFoldDB" id="A0A108ENU5"/>
<evidence type="ECO:0000313" key="1">
    <source>
        <dbReference type="EMBL" id="KWN14375.1"/>
    </source>
</evidence>
<evidence type="ECO:0008006" key="3">
    <source>
        <dbReference type="Google" id="ProtNLM"/>
    </source>
</evidence>
<dbReference type="Proteomes" id="UP000068016">
    <property type="component" value="Unassembled WGS sequence"/>
</dbReference>